<dbReference type="PANTHER" id="PTHR44154:SF1">
    <property type="entry name" value="QUINONE OXIDOREDUCTASE"/>
    <property type="match status" value="1"/>
</dbReference>
<dbReference type="InterPro" id="IPR013149">
    <property type="entry name" value="ADH-like_C"/>
</dbReference>
<keyword evidence="5" id="KW-0694">RNA-binding</keyword>
<dbReference type="InterPro" id="IPR011032">
    <property type="entry name" value="GroES-like_sf"/>
</dbReference>
<evidence type="ECO:0000256" key="6">
    <source>
        <dbReference type="ARBA" id="ARBA00022990"/>
    </source>
</evidence>
<evidence type="ECO:0000256" key="4">
    <source>
        <dbReference type="ARBA" id="ARBA00022857"/>
    </source>
</evidence>
<dbReference type="InterPro" id="IPR051603">
    <property type="entry name" value="Zinc-ADH_QOR/CCCR"/>
</dbReference>
<feature type="domain" description="Enoyl reductase (ER)" evidence="7">
    <location>
        <begin position="14"/>
        <end position="323"/>
    </location>
</feature>
<evidence type="ECO:0000256" key="5">
    <source>
        <dbReference type="ARBA" id="ARBA00022884"/>
    </source>
</evidence>
<dbReference type="GO" id="GO:0003960">
    <property type="term" value="F:quinone reductase (NADPH) activity"/>
    <property type="evidence" value="ECO:0007669"/>
    <property type="project" value="TreeGrafter"/>
</dbReference>
<dbReference type="OrthoDB" id="3941538at2759"/>
<sequence length="327" mass="34216">MSKNYQACVVHEFGGPEKLLVEEVTTPTAGDGQVLVTVKAAGVNPVDTYIRQGTYARKPTLPYTPGADAAGVVLATGKGVTHVVVGDRVYLSGSITGTYAHAALCNEVDVHALPEAATFEQGAAINVPFSTAHRALFLRAEAKSSDTLLVHGASGGVGIGAVQMGKAHGMTVVGTAGSEDGCKAVLEAGADACFNHRDTDYLDKLKAHTPGGFNVILEMLANANLCNDLKMIARHGKVVVIGNRGTIEFDPRLTMATESCVMGCALGQSTPEDKKEAHAYIQAGLANETLKPKVGRSFALKDVQEAHKYVIEQSGSSNGKVVINMKL</sequence>
<name>A0A0L0FKN8_9EUKA</name>
<comment type="subunit">
    <text evidence="2">Homotetramer.</text>
</comment>
<dbReference type="AlphaFoldDB" id="A0A0L0FKN8"/>
<keyword evidence="3" id="KW-0963">Cytoplasm</keyword>
<dbReference type="InterPro" id="IPR013154">
    <property type="entry name" value="ADH-like_N"/>
</dbReference>
<gene>
    <name evidence="8" type="ORF">SARC_10942</name>
</gene>
<dbReference type="PROSITE" id="PS01162">
    <property type="entry name" value="QOR_ZETA_CRYSTAL"/>
    <property type="match status" value="1"/>
</dbReference>
<dbReference type="GO" id="GO:0070402">
    <property type="term" value="F:NADPH binding"/>
    <property type="evidence" value="ECO:0007669"/>
    <property type="project" value="TreeGrafter"/>
</dbReference>
<dbReference type="CDD" id="cd08253">
    <property type="entry name" value="zeta_crystallin"/>
    <property type="match status" value="1"/>
</dbReference>
<evidence type="ECO:0000256" key="2">
    <source>
        <dbReference type="ARBA" id="ARBA00011881"/>
    </source>
</evidence>
<dbReference type="Pfam" id="PF08240">
    <property type="entry name" value="ADH_N"/>
    <property type="match status" value="1"/>
</dbReference>
<dbReference type="RefSeq" id="XP_014150465.1">
    <property type="nucleotide sequence ID" value="XM_014294990.1"/>
</dbReference>
<dbReference type="GO" id="GO:0008270">
    <property type="term" value="F:zinc ion binding"/>
    <property type="evidence" value="ECO:0007669"/>
    <property type="project" value="InterPro"/>
</dbReference>
<dbReference type="Gene3D" id="3.40.50.720">
    <property type="entry name" value="NAD(P)-binding Rossmann-like Domain"/>
    <property type="match status" value="1"/>
</dbReference>
<keyword evidence="6" id="KW-0007">Acetylation</keyword>
<evidence type="ECO:0000313" key="8">
    <source>
        <dbReference type="EMBL" id="KNC76563.1"/>
    </source>
</evidence>
<evidence type="ECO:0000256" key="3">
    <source>
        <dbReference type="ARBA" id="ARBA00022490"/>
    </source>
</evidence>
<dbReference type="InterPro" id="IPR020843">
    <property type="entry name" value="ER"/>
</dbReference>
<dbReference type="SMART" id="SM00829">
    <property type="entry name" value="PKS_ER"/>
    <property type="match status" value="1"/>
</dbReference>
<keyword evidence="9" id="KW-1185">Reference proteome</keyword>
<dbReference type="STRING" id="667725.A0A0L0FKN8"/>
<dbReference type="PANTHER" id="PTHR44154">
    <property type="entry name" value="QUINONE OXIDOREDUCTASE"/>
    <property type="match status" value="1"/>
</dbReference>
<dbReference type="GeneID" id="25911446"/>
<dbReference type="FunFam" id="3.40.50.720:FF:000244">
    <property type="entry name" value="quinone oxidoreductase"/>
    <property type="match status" value="1"/>
</dbReference>
<dbReference type="SUPFAM" id="SSF50129">
    <property type="entry name" value="GroES-like"/>
    <property type="match status" value="1"/>
</dbReference>
<accession>A0A0L0FKN8</accession>
<evidence type="ECO:0000256" key="1">
    <source>
        <dbReference type="ARBA" id="ARBA00004496"/>
    </source>
</evidence>
<organism evidence="8 9">
    <name type="scientific">Sphaeroforma arctica JP610</name>
    <dbReference type="NCBI Taxonomy" id="667725"/>
    <lineage>
        <taxon>Eukaryota</taxon>
        <taxon>Ichthyosporea</taxon>
        <taxon>Ichthyophonida</taxon>
        <taxon>Sphaeroforma</taxon>
    </lineage>
</organism>
<protein>
    <recommendedName>
        <fullName evidence="7">Enoyl reductase (ER) domain-containing protein</fullName>
    </recommendedName>
</protein>
<dbReference type="InterPro" id="IPR002364">
    <property type="entry name" value="Quin_OxRdtase/zeta-crystal_CS"/>
</dbReference>
<dbReference type="GO" id="GO:0005829">
    <property type="term" value="C:cytosol"/>
    <property type="evidence" value="ECO:0007669"/>
    <property type="project" value="TreeGrafter"/>
</dbReference>
<dbReference type="Proteomes" id="UP000054560">
    <property type="component" value="Unassembled WGS sequence"/>
</dbReference>
<dbReference type="SUPFAM" id="SSF51735">
    <property type="entry name" value="NAD(P)-binding Rossmann-fold domains"/>
    <property type="match status" value="1"/>
</dbReference>
<dbReference type="EMBL" id="KQ243048">
    <property type="protein sequence ID" value="KNC76563.1"/>
    <property type="molecule type" value="Genomic_DNA"/>
</dbReference>
<dbReference type="Pfam" id="PF00107">
    <property type="entry name" value="ADH_zinc_N"/>
    <property type="match status" value="1"/>
</dbReference>
<comment type="subcellular location">
    <subcellularLocation>
        <location evidence="1">Cytoplasm</location>
    </subcellularLocation>
</comment>
<dbReference type="eggNOG" id="KOG1198">
    <property type="taxonomic scope" value="Eukaryota"/>
</dbReference>
<evidence type="ECO:0000259" key="7">
    <source>
        <dbReference type="SMART" id="SM00829"/>
    </source>
</evidence>
<dbReference type="GO" id="GO:0003730">
    <property type="term" value="F:mRNA 3'-UTR binding"/>
    <property type="evidence" value="ECO:0007669"/>
    <property type="project" value="TreeGrafter"/>
</dbReference>
<dbReference type="Gene3D" id="3.90.180.10">
    <property type="entry name" value="Medium-chain alcohol dehydrogenases, catalytic domain"/>
    <property type="match status" value="1"/>
</dbReference>
<reference evidence="8 9" key="1">
    <citation type="submission" date="2011-02" db="EMBL/GenBank/DDBJ databases">
        <title>The Genome Sequence of Sphaeroforma arctica JP610.</title>
        <authorList>
            <consortium name="The Broad Institute Genome Sequencing Platform"/>
            <person name="Russ C."/>
            <person name="Cuomo C."/>
            <person name="Young S.K."/>
            <person name="Zeng Q."/>
            <person name="Gargeya S."/>
            <person name="Alvarado L."/>
            <person name="Berlin A."/>
            <person name="Chapman S.B."/>
            <person name="Chen Z."/>
            <person name="Freedman E."/>
            <person name="Gellesch M."/>
            <person name="Goldberg J."/>
            <person name="Griggs A."/>
            <person name="Gujja S."/>
            <person name="Heilman E."/>
            <person name="Heiman D."/>
            <person name="Howarth C."/>
            <person name="Mehta T."/>
            <person name="Neiman D."/>
            <person name="Pearson M."/>
            <person name="Roberts A."/>
            <person name="Saif S."/>
            <person name="Shea T."/>
            <person name="Shenoy N."/>
            <person name="Sisk P."/>
            <person name="Stolte C."/>
            <person name="Sykes S."/>
            <person name="White J."/>
            <person name="Yandava C."/>
            <person name="Burger G."/>
            <person name="Gray M.W."/>
            <person name="Holland P.W.H."/>
            <person name="King N."/>
            <person name="Lang F.B.F."/>
            <person name="Roger A.J."/>
            <person name="Ruiz-Trillo I."/>
            <person name="Haas B."/>
            <person name="Nusbaum C."/>
            <person name="Birren B."/>
        </authorList>
    </citation>
    <scope>NUCLEOTIDE SEQUENCE [LARGE SCALE GENOMIC DNA]</scope>
    <source>
        <strain evidence="8 9">JP610</strain>
    </source>
</reference>
<proteinExistence type="predicted"/>
<dbReference type="InterPro" id="IPR036291">
    <property type="entry name" value="NAD(P)-bd_dom_sf"/>
</dbReference>
<keyword evidence="4" id="KW-0521">NADP</keyword>
<evidence type="ECO:0000313" key="9">
    <source>
        <dbReference type="Proteomes" id="UP000054560"/>
    </source>
</evidence>